<dbReference type="FunFam" id="1.10.10.10:FF:000028">
    <property type="entry name" value="Fumarate/nitrate reduction transcriptional regulator Fnr"/>
    <property type="match status" value="1"/>
</dbReference>
<dbReference type="PROSITE" id="PS51063">
    <property type="entry name" value="HTH_CRP_2"/>
    <property type="match status" value="1"/>
</dbReference>
<dbReference type="Proteomes" id="UP000017842">
    <property type="component" value="Unassembled WGS sequence"/>
</dbReference>
<dbReference type="GO" id="GO:0003677">
    <property type="term" value="F:DNA binding"/>
    <property type="evidence" value="ECO:0007669"/>
    <property type="project" value="UniProtKB-KW"/>
</dbReference>
<dbReference type="STRING" id="1116472.MGMO_112c00190"/>
<organism evidence="6 7">
    <name type="scientific">Methyloglobulus morosus KoM1</name>
    <dbReference type="NCBI Taxonomy" id="1116472"/>
    <lineage>
        <taxon>Bacteria</taxon>
        <taxon>Pseudomonadati</taxon>
        <taxon>Pseudomonadota</taxon>
        <taxon>Gammaproteobacteria</taxon>
        <taxon>Methylococcales</taxon>
        <taxon>Methylococcaceae</taxon>
        <taxon>Methyloglobulus</taxon>
    </lineage>
</organism>
<dbReference type="PANTHER" id="PTHR24567">
    <property type="entry name" value="CRP FAMILY TRANSCRIPTIONAL REGULATORY PROTEIN"/>
    <property type="match status" value="1"/>
</dbReference>
<dbReference type="eggNOG" id="COG0664">
    <property type="taxonomic scope" value="Bacteria"/>
</dbReference>
<feature type="domain" description="Cyclic nucleotide-binding" evidence="4">
    <location>
        <begin position="56"/>
        <end position="130"/>
    </location>
</feature>
<dbReference type="Pfam" id="PF13545">
    <property type="entry name" value="HTH_Crp_2"/>
    <property type="match status" value="1"/>
</dbReference>
<keyword evidence="7" id="KW-1185">Reference proteome</keyword>
<dbReference type="SUPFAM" id="SSF51206">
    <property type="entry name" value="cAMP-binding domain-like"/>
    <property type="match status" value="1"/>
</dbReference>
<dbReference type="SMART" id="SM00419">
    <property type="entry name" value="HTH_CRP"/>
    <property type="match status" value="1"/>
</dbReference>
<keyword evidence="3" id="KW-0804">Transcription</keyword>
<evidence type="ECO:0000259" key="5">
    <source>
        <dbReference type="PROSITE" id="PS51063"/>
    </source>
</evidence>
<dbReference type="InterPro" id="IPR050397">
    <property type="entry name" value="Env_Response_Regulators"/>
</dbReference>
<dbReference type="SMART" id="SM00100">
    <property type="entry name" value="cNMP"/>
    <property type="match status" value="1"/>
</dbReference>
<dbReference type="CDD" id="cd00038">
    <property type="entry name" value="CAP_ED"/>
    <property type="match status" value="1"/>
</dbReference>
<dbReference type="InterPro" id="IPR036390">
    <property type="entry name" value="WH_DNA-bd_sf"/>
</dbReference>
<dbReference type="PRINTS" id="PR00034">
    <property type="entry name" value="HTHCRP"/>
</dbReference>
<dbReference type="InterPro" id="IPR018490">
    <property type="entry name" value="cNMP-bd_dom_sf"/>
</dbReference>
<protein>
    <submittedName>
        <fullName evidence="6">Anaerobic regulatory protein Fnr</fullName>
    </submittedName>
</protein>
<dbReference type="GO" id="GO:0005829">
    <property type="term" value="C:cytosol"/>
    <property type="evidence" value="ECO:0007669"/>
    <property type="project" value="TreeGrafter"/>
</dbReference>
<evidence type="ECO:0000313" key="7">
    <source>
        <dbReference type="Proteomes" id="UP000017842"/>
    </source>
</evidence>
<dbReference type="SUPFAM" id="SSF46785">
    <property type="entry name" value="Winged helix' DNA-binding domain"/>
    <property type="match status" value="1"/>
</dbReference>
<dbReference type="EMBL" id="AYLO01000106">
    <property type="protein sequence ID" value="ESS71280.1"/>
    <property type="molecule type" value="Genomic_DNA"/>
</dbReference>
<dbReference type="Pfam" id="PF00027">
    <property type="entry name" value="cNMP_binding"/>
    <property type="match status" value="1"/>
</dbReference>
<name>V5BDB1_9GAMM</name>
<dbReference type="InterPro" id="IPR014710">
    <property type="entry name" value="RmlC-like_jellyroll"/>
</dbReference>
<evidence type="ECO:0000259" key="4">
    <source>
        <dbReference type="PROSITE" id="PS50042"/>
    </source>
</evidence>
<keyword evidence="2" id="KW-0238">DNA-binding</keyword>
<dbReference type="PROSITE" id="PS50042">
    <property type="entry name" value="CNMP_BINDING_3"/>
    <property type="match status" value="1"/>
</dbReference>
<evidence type="ECO:0000256" key="1">
    <source>
        <dbReference type="ARBA" id="ARBA00023015"/>
    </source>
</evidence>
<feature type="domain" description="HTH crp-type" evidence="5">
    <location>
        <begin position="191"/>
        <end position="264"/>
    </location>
</feature>
<keyword evidence="1" id="KW-0805">Transcription regulation</keyword>
<comment type="caution">
    <text evidence="6">The sequence shown here is derived from an EMBL/GenBank/DDBJ whole genome shotgun (WGS) entry which is preliminary data.</text>
</comment>
<gene>
    <name evidence="6" type="primary">fnr</name>
    <name evidence="6" type="ORF">MGMO_112c00190</name>
</gene>
<dbReference type="Gene3D" id="2.60.120.10">
    <property type="entry name" value="Jelly Rolls"/>
    <property type="match status" value="1"/>
</dbReference>
<dbReference type="AlphaFoldDB" id="V5BDB1"/>
<accession>V5BDB1</accession>
<dbReference type="InterPro" id="IPR036388">
    <property type="entry name" value="WH-like_DNA-bd_sf"/>
</dbReference>
<dbReference type="Gene3D" id="1.10.10.10">
    <property type="entry name" value="Winged helix-like DNA-binding domain superfamily/Winged helix DNA-binding domain"/>
    <property type="match status" value="1"/>
</dbReference>
<dbReference type="RefSeq" id="WP_023495667.1">
    <property type="nucleotide sequence ID" value="NZ_AYLO01000106.1"/>
</dbReference>
<evidence type="ECO:0000256" key="3">
    <source>
        <dbReference type="ARBA" id="ARBA00023163"/>
    </source>
</evidence>
<dbReference type="InterPro" id="IPR012318">
    <property type="entry name" value="HTH_CRP"/>
</dbReference>
<dbReference type="InterPro" id="IPR000595">
    <property type="entry name" value="cNMP-bd_dom"/>
</dbReference>
<dbReference type="CDD" id="cd00092">
    <property type="entry name" value="HTH_CRP"/>
    <property type="match status" value="1"/>
</dbReference>
<reference evidence="6 7" key="1">
    <citation type="journal article" date="2013" name="Genome Announc.">
        <title>Draft Genome Sequence of the Methanotrophic Gammaproteobacterium Methyloglobulus morosus DSM 22980 Strain KoM1.</title>
        <authorList>
            <person name="Poehlein A."/>
            <person name="Deutzmann J.S."/>
            <person name="Daniel R."/>
            <person name="Simeonova D.D."/>
        </authorList>
    </citation>
    <scope>NUCLEOTIDE SEQUENCE [LARGE SCALE GENOMIC DNA]</scope>
    <source>
        <strain evidence="6 7">KoM1</strain>
    </source>
</reference>
<evidence type="ECO:0000256" key="2">
    <source>
        <dbReference type="ARBA" id="ARBA00023125"/>
    </source>
</evidence>
<sequence>MNHPSPKGSWRWMAYETNAGEFNCLATQERQTAESMMRSIFRKVDCVHCKFSRACLPFGLTPEEVGHLETIVKRKRPINSDEYLFRQEDHSNSLFIVKSGSFRSFIWDIDGGEQTIGFYLPGEFIGLDALRQGGRHHCSAVALETASVCELPINRLNELSAKIPKLQSQFLRIIGSQIVSDQVTIVLLGNRSATVKVAAFLLAMSRRYKALGYSGTEFNLTMPRHNIANFLGLSIETVSRQLGSLSNSGAVSIKNRGVQIKNLTLLEAIVEPGLTNQYSCANY</sequence>
<dbReference type="GO" id="GO:0003700">
    <property type="term" value="F:DNA-binding transcription factor activity"/>
    <property type="evidence" value="ECO:0007669"/>
    <property type="project" value="TreeGrafter"/>
</dbReference>
<dbReference type="PANTHER" id="PTHR24567:SF75">
    <property type="entry name" value="FUMARATE AND NITRATE REDUCTION REGULATORY PROTEIN"/>
    <property type="match status" value="1"/>
</dbReference>
<evidence type="ECO:0000313" key="6">
    <source>
        <dbReference type="EMBL" id="ESS71280.1"/>
    </source>
</evidence>
<proteinExistence type="predicted"/>